<dbReference type="PANTHER" id="PTHR46124:SF2">
    <property type="entry name" value="D-AMINOACYL-TRNA DEACYLASE"/>
    <property type="match status" value="1"/>
</dbReference>
<dbReference type="InterPro" id="IPR015991">
    <property type="entry name" value="TatD/YcfH-like"/>
</dbReference>
<evidence type="ECO:0000313" key="4">
    <source>
        <dbReference type="EMBL" id="GJE05790.1"/>
    </source>
</evidence>
<name>A0ABQ4SRG7_9HYPH</name>
<accession>A0ABQ4SRG7</accession>
<dbReference type="EMBL" id="BPQR01000017">
    <property type="protein sequence ID" value="GJE05790.1"/>
    <property type="molecule type" value="Genomic_DNA"/>
</dbReference>
<dbReference type="PROSITE" id="PS01137">
    <property type="entry name" value="TATD_1"/>
    <property type="match status" value="1"/>
</dbReference>
<evidence type="ECO:0000256" key="2">
    <source>
        <dbReference type="ARBA" id="ARBA00022723"/>
    </source>
</evidence>
<dbReference type="PANTHER" id="PTHR46124">
    <property type="entry name" value="D-AMINOACYL-TRNA DEACYLASE"/>
    <property type="match status" value="1"/>
</dbReference>
<keyword evidence="5" id="KW-1185">Reference proteome</keyword>
<dbReference type="InterPro" id="IPR032466">
    <property type="entry name" value="Metal_Hydrolase"/>
</dbReference>
<dbReference type="PIRSF" id="PIRSF005902">
    <property type="entry name" value="DNase_TatD"/>
    <property type="match status" value="1"/>
</dbReference>
<keyword evidence="2" id="KW-0479">Metal-binding</keyword>
<reference evidence="4" key="1">
    <citation type="journal article" date="2021" name="Front. Microbiol.">
        <title>Comprehensive Comparative Genomics and Phenotyping of Methylobacterium Species.</title>
        <authorList>
            <person name="Alessa O."/>
            <person name="Ogura Y."/>
            <person name="Fujitani Y."/>
            <person name="Takami H."/>
            <person name="Hayashi T."/>
            <person name="Sahin N."/>
            <person name="Tani A."/>
        </authorList>
    </citation>
    <scope>NUCLEOTIDE SEQUENCE</scope>
    <source>
        <strain evidence="4">LMG 23639</strain>
    </source>
</reference>
<proteinExistence type="inferred from homology"/>
<organism evidence="4 5">
    <name type="scientific">Methylobacterium jeotgali</name>
    <dbReference type="NCBI Taxonomy" id="381630"/>
    <lineage>
        <taxon>Bacteria</taxon>
        <taxon>Pseudomonadati</taxon>
        <taxon>Pseudomonadota</taxon>
        <taxon>Alphaproteobacteria</taxon>
        <taxon>Hyphomicrobiales</taxon>
        <taxon>Methylobacteriaceae</taxon>
        <taxon>Methylobacterium</taxon>
    </lineage>
</organism>
<dbReference type="InterPro" id="IPR001130">
    <property type="entry name" value="TatD-like"/>
</dbReference>
<dbReference type="Pfam" id="PF01026">
    <property type="entry name" value="TatD_DNase"/>
    <property type="match status" value="1"/>
</dbReference>
<evidence type="ECO:0000256" key="1">
    <source>
        <dbReference type="ARBA" id="ARBA00009275"/>
    </source>
</evidence>
<dbReference type="NCBIfam" id="TIGR00010">
    <property type="entry name" value="YchF/TatD family DNA exonuclease"/>
    <property type="match status" value="1"/>
</dbReference>
<sequence>MLVDSHCHLDFPDFAGDLPGVIARAEAAGVAGMLTISTRVAKAETYRTIAHAHRQVWHTVGTHPHGAAEEPDVPAETIAALATDPRCVGIGEAGLDYHYADAAPAEVQEQVLCAHIEAARLSGLPLVIHARDADAHMERVLADEMSRKPFRAVLHCFSSGRRLAEVGVELGLFVSFSGIVTFRRSHELREIARAVPHDRILVETDAPFLAPEPHRGRTNEPAYTADTARSLAATLGLEPEAFARLTTENFFRLFSKARLASGPSSEGA</sequence>
<dbReference type="Gene3D" id="3.20.20.140">
    <property type="entry name" value="Metal-dependent hydrolases"/>
    <property type="match status" value="1"/>
</dbReference>
<dbReference type="Proteomes" id="UP001055102">
    <property type="component" value="Unassembled WGS sequence"/>
</dbReference>
<dbReference type="SUPFAM" id="SSF51556">
    <property type="entry name" value="Metallo-dependent hydrolases"/>
    <property type="match status" value="1"/>
</dbReference>
<keyword evidence="3 4" id="KW-0378">Hydrolase</keyword>
<protein>
    <submittedName>
        <fullName evidence="4">Metal-dependent hydrolase YcfH</fullName>
    </submittedName>
</protein>
<comment type="caution">
    <text evidence="4">The sequence shown here is derived from an EMBL/GenBank/DDBJ whole genome shotgun (WGS) entry which is preliminary data.</text>
</comment>
<dbReference type="CDD" id="cd01310">
    <property type="entry name" value="TatD_DNAse"/>
    <property type="match status" value="1"/>
</dbReference>
<comment type="similarity">
    <text evidence="1">Belongs to the metallo-dependent hydrolases superfamily. TatD-type hydrolase family.</text>
</comment>
<evidence type="ECO:0000313" key="5">
    <source>
        <dbReference type="Proteomes" id="UP001055102"/>
    </source>
</evidence>
<reference evidence="4" key="2">
    <citation type="submission" date="2021-08" db="EMBL/GenBank/DDBJ databases">
        <authorList>
            <person name="Tani A."/>
            <person name="Ola A."/>
            <person name="Ogura Y."/>
            <person name="Katsura K."/>
            <person name="Hayashi T."/>
        </authorList>
    </citation>
    <scope>NUCLEOTIDE SEQUENCE</scope>
    <source>
        <strain evidence="4">LMG 23639</strain>
    </source>
</reference>
<dbReference type="GO" id="GO:0016787">
    <property type="term" value="F:hydrolase activity"/>
    <property type="evidence" value="ECO:0007669"/>
    <property type="project" value="UniProtKB-KW"/>
</dbReference>
<dbReference type="RefSeq" id="WP_238274454.1">
    <property type="nucleotide sequence ID" value="NZ_BPQR01000017.1"/>
</dbReference>
<evidence type="ECO:0000256" key="3">
    <source>
        <dbReference type="ARBA" id="ARBA00022801"/>
    </source>
</evidence>
<dbReference type="InterPro" id="IPR018228">
    <property type="entry name" value="DNase_TatD-rel_CS"/>
</dbReference>
<gene>
    <name evidence="4" type="primary">ycfH</name>
    <name evidence="4" type="ORF">AOPFMNJM_1096</name>
</gene>